<dbReference type="PROSITE" id="PS51155">
    <property type="entry name" value="CHIT_BIND_RR_2"/>
    <property type="match status" value="1"/>
</dbReference>
<dbReference type="GO" id="GO:0042302">
    <property type="term" value="F:structural constituent of cuticle"/>
    <property type="evidence" value="ECO:0007669"/>
    <property type="project" value="UniProtKB-UniRule"/>
</dbReference>
<organism evidence="2 3">
    <name type="scientific">Frieseomelitta varia</name>
    <dbReference type="NCBI Taxonomy" id="561572"/>
    <lineage>
        <taxon>Eukaryota</taxon>
        <taxon>Metazoa</taxon>
        <taxon>Ecdysozoa</taxon>
        <taxon>Arthropoda</taxon>
        <taxon>Hexapoda</taxon>
        <taxon>Insecta</taxon>
        <taxon>Pterygota</taxon>
        <taxon>Neoptera</taxon>
        <taxon>Endopterygota</taxon>
        <taxon>Hymenoptera</taxon>
        <taxon>Apocrita</taxon>
        <taxon>Aculeata</taxon>
        <taxon>Apoidea</taxon>
        <taxon>Anthophila</taxon>
        <taxon>Apidae</taxon>
        <taxon>Frieseomelitta</taxon>
    </lineage>
</organism>
<evidence type="ECO:0000256" key="1">
    <source>
        <dbReference type="PROSITE-ProRule" id="PRU00497"/>
    </source>
</evidence>
<comment type="caution">
    <text evidence="2">The sequence shown here is derived from an EMBL/GenBank/DDBJ whole genome shotgun (WGS) entry which is preliminary data.</text>
</comment>
<name>A0A833VYG8_9HYME</name>
<sequence length="217" mass="25466">MEMIQFIYVGHPIVSIIIVKETKSRELSFFCVGIKCILNFFQCFSFLIIETCLAKNNGSQKHLLTNAVLMIAIDVPWPNNHRFYKGNFINETKSTIRRNKEQLQPQKTKETKNIMNKYVKVKKNENIDPWNLSEDTDRIQFQIEGHEGPKTYIFGFDTGNGMNRQYRLEERHRDGTIKGQYGYYDATGKLRKIQYVAKPFEGYTEIHHESNAEKIEN</sequence>
<evidence type="ECO:0000313" key="2">
    <source>
        <dbReference type="EMBL" id="KAF3424949.1"/>
    </source>
</evidence>
<accession>A0A833VYG8</accession>
<dbReference type="Proteomes" id="UP000655588">
    <property type="component" value="Unassembled WGS sequence"/>
</dbReference>
<dbReference type="AlphaFoldDB" id="A0A833VYG8"/>
<evidence type="ECO:0000313" key="3">
    <source>
        <dbReference type="Proteomes" id="UP000655588"/>
    </source>
</evidence>
<keyword evidence="3" id="KW-1185">Reference proteome</keyword>
<protein>
    <submittedName>
        <fullName evidence="2">Uncharacterized protein</fullName>
    </submittedName>
</protein>
<gene>
    <name evidence="2" type="ORF">E2986_09399</name>
</gene>
<proteinExistence type="predicted"/>
<dbReference type="Pfam" id="PF00379">
    <property type="entry name" value="Chitin_bind_4"/>
    <property type="match status" value="1"/>
</dbReference>
<dbReference type="EMBL" id="WNWW01000433">
    <property type="protein sequence ID" value="KAF3424949.1"/>
    <property type="molecule type" value="Genomic_DNA"/>
</dbReference>
<keyword evidence="1" id="KW-0193">Cuticle</keyword>
<dbReference type="InterPro" id="IPR000618">
    <property type="entry name" value="Insect_cuticle"/>
</dbReference>
<reference evidence="2" key="1">
    <citation type="submission" date="2019-11" db="EMBL/GenBank/DDBJ databases">
        <title>The nuclear and mitochondrial genomes of Frieseomelitta varia - a highly eusocial stingless bee (Meliponini) with a permanently sterile worker caste.</title>
        <authorList>
            <person name="Freitas F.C.P."/>
            <person name="Lourenco A.P."/>
            <person name="Nunes F.M.F."/>
            <person name="Paschoal A.R."/>
            <person name="Abreu F.C.P."/>
            <person name="Barbin F.O."/>
            <person name="Bataglia L."/>
            <person name="Cardoso-Junior C.A.M."/>
            <person name="Cervoni M.S."/>
            <person name="Silva S.R."/>
            <person name="Dalarmi F."/>
            <person name="Del Lama M.A."/>
            <person name="Depintor T.S."/>
            <person name="Ferreira K.M."/>
            <person name="Goria P.S."/>
            <person name="Jaskot M.C."/>
            <person name="Lago D.C."/>
            <person name="Luna-Lucena D."/>
            <person name="Moda L.M."/>
            <person name="Nascimento L."/>
            <person name="Pedrino M."/>
            <person name="Rabico F.O."/>
            <person name="Sanches F.C."/>
            <person name="Santos D.E."/>
            <person name="Santos C.G."/>
            <person name="Vieira J."/>
            <person name="Lopes T.F."/>
            <person name="Barchuk A.R."/>
            <person name="Hartfelder K."/>
            <person name="Simoes Z.L.P."/>
            <person name="Bitondi M.M.G."/>
            <person name="Pinheiro D.G."/>
        </authorList>
    </citation>
    <scope>NUCLEOTIDE SEQUENCE</scope>
    <source>
        <strain evidence="2">USP_RPSP 00005682</strain>
        <tissue evidence="2">Whole individual</tissue>
    </source>
</reference>